<dbReference type="GeneID" id="45960517"/>
<reference evidence="4 6" key="2">
    <citation type="submission" date="2020-11" db="EMBL/GenBank/DDBJ databases">
        <title>Indigenous Rhizobia Nodulating Common beans in Western Kenya.</title>
        <authorList>
            <person name="Wekesa C.S."/>
            <person name="Oelmueller R."/>
            <person name="Furch A.C."/>
        </authorList>
    </citation>
    <scope>NUCLEOTIDE SEQUENCE [LARGE SCALE GENOMIC DNA]</scope>
    <source>
        <strain evidence="6">BS3</strain>
        <strain evidence="4">S3</strain>
        <plasmid evidence="4 6">pBS3a</plasmid>
    </source>
</reference>
<protein>
    <submittedName>
        <fullName evidence="4">CapA family protein</fullName>
    </submittedName>
    <submittedName>
        <fullName evidence="3">Capsule synthesis protein CapA</fullName>
    </submittedName>
</protein>
<gene>
    <name evidence="3" type="ORF">AMC81_PD00211</name>
    <name evidence="4" type="ORF">HER27_023055</name>
</gene>
<dbReference type="SUPFAM" id="SSF56300">
    <property type="entry name" value="Metallo-dependent phosphatases"/>
    <property type="match status" value="1"/>
</dbReference>
<dbReference type="PANTHER" id="PTHR33393">
    <property type="entry name" value="POLYGLUTAMINE SYNTHESIS ACCESSORY PROTEIN RV0574C-RELATED"/>
    <property type="match status" value="1"/>
</dbReference>
<evidence type="ECO:0000256" key="1">
    <source>
        <dbReference type="ARBA" id="ARBA00005662"/>
    </source>
</evidence>
<keyword evidence="4" id="KW-0614">Plasmid</keyword>
<evidence type="ECO:0000313" key="5">
    <source>
        <dbReference type="Proteomes" id="UP000078551"/>
    </source>
</evidence>
<dbReference type="Pfam" id="PF09587">
    <property type="entry name" value="PGA_cap"/>
    <property type="match status" value="1"/>
</dbReference>
<proteinExistence type="inferred from homology"/>
<comment type="similarity">
    <text evidence="1">Belongs to the CapA family.</text>
</comment>
<evidence type="ECO:0000313" key="4">
    <source>
        <dbReference type="EMBL" id="QPK11248.1"/>
    </source>
</evidence>
<dbReference type="EMBL" id="CP013572">
    <property type="protein sequence ID" value="ANL88065.1"/>
    <property type="molecule type" value="Genomic_DNA"/>
</dbReference>
<dbReference type="InterPro" id="IPR029052">
    <property type="entry name" value="Metallo-depent_PP-like"/>
</dbReference>
<accession>A0A192TLG6</accession>
<name>A0A192TLG6_9HYPH</name>
<dbReference type="InterPro" id="IPR019079">
    <property type="entry name" value="Capsule_synth_CapA"/>
</dbReference>
<dbReference type="Proteomes" id="UP000078551">
    <property type="component" value="Plasmid pRphaN671d"/>
</dbReference>
<dbReference type="InterPro" id="IPR052169">
    <property type="entry name" value="CW_Biosynth-Accessory"/>
</dbReference>
<dbReference type="Proteomes" id="UP000540266">
    <property type="component" value="Plasmid pBS3a"/>
</dbReference>
<dbReference type="EMBL" id="CP064932">
    <property type="protein sequence ID" value="QPK11248.1"/>
    <property type="molecule type" value="Genomic_DNA"/>
</dbReference>
<organism evidence="4 6">
    <name type="scientific">Rhizobium phaseoli</name>
    <dbReference type="NCBI Taxonomy" id="396"/>
    <lineage>
        <taxon>Bacteria</taxon>
        <taxon>Pseudomonadati</taxon>
        <taxon>Pseudomonadota</taxon>
        <taxon>Alphaproteobacteria</taxon>
        <taxon>Hyphomicrobiales</taxon>
        <taxon>Rhizobiaceae</taxon>
        <taxon>Rhizobium/Agrobacterium group</taxon>
        <taxon>Rhizobium</taxon>
    </lineage>
</organism>
<sequence>MSAPFSIAVTGQSLIRHDLRTIGDPRLAEIAEILKASDVAFTNLETTIYGRHGGWPLKGSYFGAAAPDVLAALKELGFNSLALANNHAFDLGPPGILSTLEEVAAHNFLHAGIGHNKHHASTAQKMTFGSRNVALIAMDAGPGPSFMYAEDATEGRIARPGINSLKVSRVFDLEAGTFNLLRSIQERLLSSPLERANYAQPEDPPDLHGQDEIDFYGTVFRRSDETARRIVMDRHSARAHLSAIAEEAGRDTLVIVYLHHHHWEPNWQQVPVWVREFAHDCVNAGAGLFVSHGAPVLQGVEIYRNTPIFYGLGNFLFHTEKDEQEWSPPEVWRSVIATCNFGSSGQLENVRLRPIVIGGTEALSNPARDRLPFPVLADGRMAADILDDLADRSAGFGTVLDREKNVGQIAF</sequence>
<dbReference type="PANTHER" id="PTHR33393:SF13">
    <property type="entry name" value="PGA BIOSYNTHESIS PROTEIN CAPA"/>
    <property type="match status" value="1"/>
</dbReference>
<evidence type="ECO:0000313" key="3">
    <source>
        <dbReference type="EMBL" id="ANL88065.1"/>
    </source>
</evidence>
<evidence type="ECO:0000259" key="2">
    <source>
        <dbReference type="SMART" id="SM00854"/>
    </source>
</evidence>
<dbReference type="CDD" id="cd07381">
    <property type="entry name" value="MPP_CapA"/>
    <property type="match status" value="1"/>
</dbReference>
<dbReference type="RefSeq" id="WP_004668595.1">
    <property type="nucleotide sequence ID" value="NZ_CP013530.1"/>
</dbReference>
<dbReference type="KEGG" id="rpha:AMC79_PC00183"/>
<keyword evidence="5" id="KW-1185">Reference proteome</keyword>
<dbReference type="SMART" id="SM00854">
    <property type="entry name" value="PGA_cap"/>
    <property type="match status" value="1"/>
</dbReference>
<reference evidence="3 5" key="1">
    <citation type="submission" date="2015-11" db="EMBL/GenBank/DDBJ databases">
        <title>The limits of bacterial species coexistence and the symbiotic plasmid transference in sympatric Rhizobium populations.</title>
        <authorList>
            <person name="Perez-Carrascal O.M."/>
            <person name="VanInsberghe D."/>
            <person name="Juarez S."/>
            <person name="Polz M.F."/>
            <person name="Vinuesa P."/>
            <person name="Gonzalez V."/>
        </authorList>
    </citation>
    <scope>NUCLEOTIDE SEQUENCE [LARGE SCALE GENOMIC DNA]</scope>
    <source>
        <strain evidence="3 5">N771</strain>
        <plasmid evidence="3 5">pRphaN671d</plasmid>
    </source>
</reference>
<geneLocation type="plasmid" evidence="3 5">
    <name>pRphaN671d</name>
</geneLocation>
<geneLocation type="plasmid" evidence="4 6">
    <name>pBS3a</name>
</geneLocation>
<dbReference type="AlphaFoldDB" id="A0A192TLG6"/>
<feature type="domain" description="Capsule synthesis protein CapA" evidence="2">
    <location>
        <begin position="6"/>
        <end position="319"/>
    </location>
</feature>
<evidence type="ECO:0000313" key="6">
    <source>
        <dbReference type="Proteomes" id="UP000540266"/>
    </source>
</evidence>